<proteinExistence type="predicted"/>
<accession>A0ABR5IUE1</accession>
<name>A0ABR5IUE1_9ACTN</name>
<evidence type="ECO:0000256" key="1">
    <source>
        <dbReference type="SAM" id="MobiDB-lite"/>
    </source>
</evidence>
<comment type="caution">
    <text evidence="2">The sequence shown here is derived from an EMBL/GenBank/DDBJ whole genome shotgun (WGS) entry which is preliminary data.</text>
</comment>
<gene>
    <name evidence="2" type="ORF">ADK38_40470</name>
</gene>
<evidence type="ECO:0000313" key="3">
    <source>
        <dbReference type="Proteomes" id="UP000037020"/>
    </source>
</evidence>
<reference evidence="2 3" key="1">
    <citation type="submission" date="2015-07" db="EMBL/GenBank/DDBJ databases">
        <authorList>
            <person name="Ju K.-S."/>
            <person name="Doroghazi J.R."/>
            <person name="Metcalf W.W."/>
        </authorList>
    </citation>
    <scope>NUCLEOTIDE SEQUENCE [LARGE SCALE GENOMIC DNA]</scope>
    <source>
        <strain evidence="2 3">NRRL B-3589</strain>
    </source>
</reference>
<protein>
    <submittedName>
        <fullName evidence="2">Uncharacterized protein</fullName>
    </submittedName>
</protein>
<keyword evidence="3" id="KW-1185">Reference proteome</keyword>
<evidence type="ECO:0000313" key="2">
    <source>
        <dbReference type="EMBL" id="KOG73509.1"/>
    </source>
</evidence>
<organism evidence="2 3">
    <name type="scientific">Streptomyces varsoviensis</name>
    <dbReference type="NCBI Taxonomy" id="67373"/>
    <lineage>
        <taxon>Bacteria</taxon>
        <taxon>Bacillati</taxon>
        <taxon>Actinomycetota</taxon>
        <taxon>Actinomycetes</taxon>
        <taxon>Kitasatosporales</taxon>
        <taxon>Streptomycetaceae</taxon>
        <taxon>Streptomyces</taxon>
    </lineage>
</organism>
<dbReference type="EMBL" id="LGUT01003861">
    <property type="protein sequence ID" value="KOG73509.1"/>
    <property type="molecule type" value="Genomic_DNA"/>
</dbReference>
<dbReference type="Proteomes" id="UP000037020">
    <property type="component" value="Unassembled WGS sequence"/>
</dbReference>
<feature type="region of interest" description="Disordered" evidence="1">
    <location>
        <begin position="43"/>
        <end position="71"/>
    </location>
</feature>
<sequence length="71" mass="8091">MYKRQILTTAPPALRAYPRGSEPLWDVHYRTRWDALQRLIREEADPEYDAAPPPSRTVPRTGGDPVNSCAL</sequence>